<feature type="compositionally biased region" description="Basic residues" evidence="1">
    <location>
        <begin position="1"/>
        <end position="11"/>
    </location>
</feature>
<feature type="domain" description="Calmodulin-binding" evidence="2">
    <location>
        <begin position="931"/>
        <end position="1042"/>
    </location>
</feature>
<evidence type="ECO:0000259" key="2">
    <source>
        <dbReference type="SMART" id="SM01054"/>
    </source>
</evidence>
<name>A0A6G1ECG4_9ORYZ</name>
<dbReference type="OrthoDB" id="1304871at2759"/>
<dbReference type="SMART" id="SM01054">
    <property type="entry name" value="CaM_binding"/>
    <property type="match status" value="1"/>
</dbReference>
<feature type="region of interest" description="Disordered" evidence="1">
    <location>
        <begin position="454"/>
        <end position="494"/>
    </location>
</feature>
<feature type="region of interest" description="Disordered" evidence="1">
    <location>
        <begin position="546"/>
        <end position="586"/>
    </location>
</feature>
<comment type="caution">
    <text evidence="3">The sequence shown here is derived from an EMBL/GenBank/DDBJ whole genome shotgun (WGS) entry which is preliminary data.</text>
</comment>
<feature type="compositionally biased region" description="Polar residues" evidence="1">
    <location>
        <begin position="674"/>
        <end position="685"/>
    </location>
</feature>
<gene>
    <name evidence="3" type="ORF">E2562_002057</name>
</gene>
<dbReference type="InterPro" id="IPR012417">
    <property type="entry name" value="CaM-bd_dom_pln"/>
</dbReference>
<keyword evidence="4" id="KW-1185">Reference proteome</keyword>
<feature type="compositionally biased region" description="Basic and acidic residues" evidence="1">
    <location>
        <begin position="560"/>
        <end position="570"/>
    </location>
</feature>
<feature type="compositionally biased region" description="Polar residues" evidence="1">
    <location>
        <begin position="712"/>
        <end position="725"/>
    </location>
</feature>
<feature type="compositionally biased region" description="Basic and acidic residues" evidence="1">
    <location>
        <begin position="663"/>
        <end position="672"/>
    </location>
</feature>
<dbReference type="EMBL" id="SPHZ02000003">
    <property type="protein sequence ID" value="KAF0922805.1"/>
    <property type="molecule type" value="Genomic_DNA"/>
</dbReference>
<feature type="compositionally biased region" description="Polar residues" evidence="1">
    <location>
        <begin position="638"/>
        <end position="662"/>
    </location>
</feature>
<organism evidence="3 4">
    <name type="scientific">Oryza meyeriana var. granulata</name>
    <dbReference type="NCBI Taxonomy" id="110450"/>
    <lineage>
        <taxon>Eukaryota</taxon>
        <taxon>Viridiplantae</taxon>
        <taxon>Streptophyta</taxon>
        <taxon>Embryophyta</taxon>
        <taxon>Tracheophyta</taxon>
        <taxon>Spermatophyta</taxon>
        <taxon>Magnoliopsida</taxon>
        <taxon>Liliopsida</taxon>
        <taxon>Poales</taxon>
        <taxon>Poaceae</taxon>
        <taxon>BOP clade</taxon>
        <taxon>Oryzoideae</taxon>
        <taxon>Oryzeae</taxon>
        <taxon>Oryzinae</taxon>
        <taxon>Oryza</taxon>
        <taxon>Oryza meyeriana</taxon>
    </lineage>
</organism>
<feature type="compositionally biased region" description="Polar residues" evidence="1">
    <location>
        <begin position="464"/>
        <end position="473"/>
    </location>
</feature>
<feature type="compositionally biased region" description="Acidic residues" evidence="1">
    <location>
        <begin position="804"/>
        <end position="824"/>
    </location>
</feature>
<feature type="region of interest" description="Disordered" evidence="1">
    <location>
        <begin position="632"/>
        <end position="726"/>
    </location>
</feature>
<feature type="region of interest" description="Disordered" evidence="1">
    <location>
        <begin position="1"/>
        <end position="87"/>
    </location>
</feature>
<dbReference type="Proteomes" id="UP000479710">
    <property type="component" value="Unassembled WGS sequence"/>
</dbReference>
<dbReference type="PANTHER" id="PTHR33923">
    <property type="entry name" value="CALMODULIN-BINDING PROTEIN-RELATED"/>
    <property type="match status" value="1"/>
</dbReference>
<feature type="region of interest" description="Disordered" evidence="1">
    <location>
        <begin position="803"/>
        <end position="824"/>
    </location>
</feature>
<proteinExistence type="predicted"/>
<reference evidence="3 4" key="1">
    <citation type="submission" date="2019-11" db="EMBL/GenBank/DDBJ databases">
        <title>Whole genome sequence of Oryza granulata.</title>
        <authorList>
            <person name="Li W."/>
        </authorList>
    </citation>
    <scope>NUCLEOTIDE SEQUENCE [LARGE SCALE GENOMIC DNA]</scope>
    <source>
        <strain evidence="4">cv. Menghai</strain>
        <tissue evidence="3">Leaf</tissue>
    </source>
</reference>
<evidence type="ECO:0000256" key="1">
    <source>
        <dbReference type="SAM" id="MobiDB-lite"/>
    </source>
</evidence>
<dbReference type="PANTHER" id="PTHR33923:SF13">
    <property type="entry name" value="PLANT CALMODULIN-BINDING PROTEIN-RELATED"/>
    <property type="match status" value="1"/>
</dbReference>
<protein>
    <recommendedName>
        <fullName evidence="2">Calmodulin-binding domain-containing protein</fullName>
    </recommendedName>
</protein>
<accession>A0A6G1ECG4</accession>
<dbReference type="Pfam" id="PF07839">
    <property type="entry name" value="CaM_binding"/>
    <property type="match status" value="1"/>
</dbReference>
<dbReference type="GO" id="GO:0005516">
    <property type="term" value="F:calmodulin binding"/>
    <property type="evidence" value="ECO:0007669"/>
    <property type="project" value="InterPro"/>
</dbReference>
<dbReference type="InterPro" id="IPR044681">
    <property type="entry name" value="PICBP-like"/>
</dbReference>
<evidence type="ECO:0000313" key="3">
    <source>
        <dbReference type="EMBL" id="KAF0922805.1"/>
    </source>
</evidence>
<evidence type="ECO:0000313" key="4">
    <source>
        <dbReference type="Proteomes" id="UP000479710"/>
    </source>
</evidence>
<feature type="region of interest" description="Disordered" evidence="1">
    <location>
        <begin position="338"/>
        <end position="369"/>
    </location>
</feature>
<feature type="compositionally biased region" description="Acidic residues" evidence="1">
    <location>
        <begin position="481"/>
        <end position="494"/>
    </location>
</feature>
<dbReference type="AlphaFoldDB" id="A0A6G1ECG4"/>
<sequence>MVRSKEVHKKPKDPLMTPPPSKKRGFRDDGGSGSLPRNRGGAAMSLTPASVPNYMRGTSSSDAKVGRRPSRPLSSASPPRRRPVRMVTRGKVLFPKATTAGLGRATCSSTMKEAKFPDALDLAPGATDAEGPAAMRVCPYTYCSLNGHVHSPAVPLRSFLASRRRLIKTQQSMKLKGVSAFRKGAGLPRPEDKSGARAAPLIDEDALGDFFVEVYAGPRVSTDMSCSDMSLDEMDATVRRMEFVVVDRCGVDESNEKGNSLDGCVAGDGDARLEERFGACRDNSSECSDASISGEFVEEFPWLRYQGYEDDSLDGEFLDEHGIRDEEITGAVVSELQECQDEDEEGTSSRLGDECEEEAAHEQEANDEENISDFVRDSAVVAEHEGVDCRVEVCDEHEGISDDNILDVAHQTEVCTEQEMQEENFAAICKLEIPEQELAESAANILDETCKEYTSTEQEEKVNETSMESASISEDTKEPNVEDEENMQDDGGSEMEISEEIISGFGHEEDFSEEVTSKIVSEGEISDFGAIISLHVEMHKQPVENHAFEQDDSSTTDNAFHQDDNNADKAFDEDDITADGHDDSQKELDIGMKGFASEKAVIQETNHDDSVDCTEDVHKELGVTLCDLRDASEGSGIAQESSQDGNSSFNDGTQMVPNITTRTLEDASKESDAAQETTNDDNSAPLNACAEMELGNDTSELMKDSSDVTEESGISQETGQDNNAEYVSDDDCQKATEITTGQLHVASEVIAQDADDNRRDGAQNESEQTCELAASEECDVTTIQNDNTADFNYGALQECVDITSESEDAHEESDLTQDSDEDYSVDINAGAQKEIQLDACESGGASEGTTVAQEDDKHVNTTDLNDSAQKEITGSILDACEELSITEETSHSSNILIPELNNNLSNGEGHEEPQNQEIVAKESSIDDICSAFSGMHLKGDVYLDPTESMTCPRNRLIIARRRRTPEEEEYLRGFNPRAPNFLPLELDPEGEKVDLKHQMMDERKNAEEWMIDYALRRAVNNLGPVRKKKVELLVQAFETVLPHDEEEKKSITPTRPVQACN</sequence>